<feature type="transmembrane region" description="Helical" evidence="1">
    <location>
        <begin position="14"/>
        <end position="36"/>
    </location>
</feature>
<organism evidence="2 3">
    <name type="scientific">Macrolepiota fuliginosa MF-IS2</name>
    <dbReference type="NCBI Taxonomy" id="1400762"/>
    <lineage>
        <taxon>Eukaryota</taxon>
        <taxon>Fungi</taxon>
        <taxon>Dikarya</taxon>
        <taxon>Basidiomycota</taxon>
        <taxon>Agaricomycotina</taxon>
        <taxon>Agaricomycetes</taxon>
        <taxon>Agaricomycetidae</taxon>
        <taxon>Agaricales</taxon>
        <taxon>Agaricineae</taxon>
        <taxon>Agaricaceae</taxon>
        <taxon>Macrolepiota</taxon>
    </lineage>
</organism>
<accession>A0A9P6BWE1</accession>
<comment type="caution">
    <text evidence="2">The sequence shown here is derived from an EMBL/GenBank/DDBJ whole genome shotgun (WGS) entry which is preliminary data.</text>
</comment>
<dbReference type="EMBL" id="MU151567">
    <property type="protein sequence ID" value="KAF9442791.1"/>
    <property type="molecule type" value="Genomic_DNA"/>
</dbReference>
<keyword evidence="3" id="KW-1185">Reference proteome</keyword>
<gene>
    <name evidence="2" type="ORF">P691DRAFT_764878</name>
</gene>
<sequence length="141" mass="15620">MSQQRIDTTIRENLVWMGGLLDLRTYVNGVVMVFIYKFKPMFKSLTLDARFVHMPHSHFDSSPETPETRVHPLPQLASRVMTVKCISGRTSQLPQMVKVDESGISESQLKSDDASPSDFASNCVPALSALSPQSYARSGAS</sequence>
<keyword evidence="1" id="KW-1133">Transmembrane helix</keyword>
<reference evidence="2" key="1">
    <citation type="submission" date="2020-11" db="EMBL/GenBank/DDBJ databases">
        <authorList>
            <consortium name="DOE Joint Genome Institute"/>
            <person name="Ahrendt S."/>
            <person name="Riley R."/>
            <person name="Andreopoulos W."/>
            <person name="Labutti K."/>
            <person name="Pangilinan J."/>
            <person name="Ruiz-Duenas F.J."/>
            <person name="Barrasa J.M."/>
            <person name="Sanchez-Garcia M."/>
            <person name="Camarero S."/>
            <person name="Miyauchi S."/>
            <person name="Serrano A."/>
            <person name="Linde D."/>
            <person name="Babiker R."/>
            <person name="Drula E."/>
            <person name="Ayuso-Fernandez I."/>
            <person name="Pacheco R."/>
            <person name="Padilla G."/>
            <person name="Ferreira P."/>
            <person name="Barriuso J."/>
            <person name="Kellner H."/>
            <person name="Castanera R."/>
            <person name="Alfaro M."/>
            <person name="Ramirez L."/>
            <person name="Pisabarro A.G."/>
            <person name="Kuo A."/>
            <person name="Tritt A."/>
            <person name="Lipzen A."/>
            <person name="He G."/>
            <person name="Yan M."/>
            <person name="Ng V."/>
            <person name="Cullen D."/>
            <person name="Martin F."/>
            <person name="Rosso M.-N."/>
            <person name="Henrissat B."/>
            <person name="Hibbett D."/>
            <person name="Martinez A.T."/>
            <person name="Grigoriev I.V."/>
        </authorList>
    </citation>
    <scope>NUCLEOTIDE SEQUENCE</scope>
    <source>
        <strain evidence="2">MF-IS2</strain>
    </source>
</reference>
<evidence type="ECO:0000256" key="1">
    <source>
        <dbReference type="SAM" id="Phobius"/>
    </source>
</evidence>
<name>A0A9P6BWE1_9AGAR</name>
<dbReference type="Proteomes" id="UP000807342">
    <property type="component" value="Unassembled WGS sequence"/>
</dbReference>
<dbReference type="AlphaFoldDB" id="A0A9P6BWE1"/>
<keyword evidence="1" id="KW-0472">Membrane</keyword>
<evidence type="ECO:0000313" key="3">
    <source>
        <dbReference type="Proteomes" id="UP000807342"/>
    </source>
</evidence>
<protein>
    <submittedName>
        <fullName evidence="2">Uncharacterized protein</fullName>
    </submittedName>
</protein>
<proteinExistence type="predicted"/>
<keyword evidence="1" id="KW-0812">Transmembrane</keyword>
<evidence type="ECO:0000313" key="2">
    <source>
        <dbReference type="EMBL" id="KAF9442791.1"/>
    </source>
</evidence>